<dbReference type="Proteomes" id="UP000537326">
    <property type="component" value="Unassembled WGS sequence"/>
</dbReference>
<dbReference type="EMBL" id="JACBZI010000001">
    <property type="protein sequence ID" value="NYI11228.1"/>
    <property type="molecule type" value="Genomic_DNA"/>
</dbReference>
<comment type="caution">
    <text evidence="1">The sequence shown here is derived from an EMBL/GenBank/DDBJ whole genome shotgun (WGS) entry which is preliminary data.</text>
</comment>
<sequence length="83" mass="8628">MSKLSLITGLGVGYVLGARAGRERYEQIKAGAQKVARDPRVQSAADRAAEQARAQTEAAVATAKEKVQDAAQGVGGFTQQATP</sequence>
<proteinExistence type="predicted"/>
<name>A0A7Z0C3K3_9ACTN</name>
<protein>
    <recommendedName>
        <fullName evidence="3">Protoporphyrinogen oxidase</fullName>
    </recommendedName>
</protein>
<gene>
    <name evidence="1" type="ORF">BKA05_002743</name>
</gene>
<evidence type="ECO:0008006" key="3">
    <source>
        <dbReference type="Google" id="ProtNLM"/>
    </source>
</evidence>
<keyword evidence="2" id="KW-1185">Reference proteome</keyword>
<dbReference type="RefSeq" id="WP_179533217.1">
    <property type="nucleotide sequence ID" value="NZ_BAAAPP010000008.1"/>
</dbReference>
<reference evidence="1 2" key="1">
    <citation type="submission" date="2020-07" db="EMBL/GenBank/DDBJ databases">
        <title>Sequencing the genomes of 1000 actinobacteria strains.</title>
        <authorList>
            <person name="Klenk H.-P."/>
        </authorList>
    </citation>
    <scope>NUCLEOTIDE SEQUENCE [LARGE SCALE GENOMIC DNA]</scope>
    <source>
        <strain evidence="1 2">DSM 18248</strain>
    </source>
</reference>
<dbReference type="AlphaFoldDB" id="A0A7Z0C3K3"/>
<evidence type="ECO:0000313" key="1">
    <source>
        <dbReference type="EMBL" id="NYI11228.1"/>
    </source>
</evidence>
<evidence type="ECO:0000313" key="2">
    <source>
        <dbReference type="Proteomes" id="UP000537326"/>
    </source>
</evidence>
<accession>A0A7Z0C3K3</accession>
<organism evidence="1 2">
    <name type="scientific">Nocardioides marinus</name>
    <dbReference type="NCBI Taxonomy" id="374514"/>
    <lineage>
        <taxon>Bacteria</taxon>
        <taxon>Bacillati</taxon>
        <taxon>Actinomycetota</taxon>
        <taxon>Actinomycetes</taxon>
        <taxon>Propionibacteriales</taxon>
        <taxon>Nocardioidaceae</taxon>
        <taxon>Nocardioides</taxon>
    </lineage>
</organism>